<feature type="domain" description="Gfo/Idh/MocA-like oxidoreductase N-terminal" evidence="1">
    <location>
        <begin position="5"/>
        <end position="120"/>
    </location>
</feature>
<dbReference type="EMBL" id="JAMZFV010000029">
    <property type="protein sequence ID" value="MCP1111338.1"/>
    <property type="molecule type" value="Genomic_DNA"/>
</dbReference>
<organism evidence="3 4">
    <name type="scientific">Ohessyouella blattaphilus</name>
    <dbReference type="NCBI Taxonomy" id="2949333"/>
    <lineage>
        <taxon>Bacteria</taxon>
        <taxon>Bacillati</taxon>
        <taxon>Bacillota</taxon>
        <taxon>Clostridia</taxon>
        <taxon>Lachnospirales</taxon>
        <taxon>Lachnospiraceae</taxon>
        <taxon>Ohessyouella</taxon>
    </lineage>
</organism>
<dbReference type="PANTHER" id="PTHR43054:SF1">
    <property type="entry name" value="SCYLLO-INOSITOL 2-DEHYDROGENASE (NADP(+)) IOLU"/>
    <property type="match status" value="1"/>
</dbReference>
<protein>
    <submittedName>
        <fullName evidence="3">Gfo/Idh/MocA family oxidoreductase</fullName>
    </submittedName>
</protein>
<dbReference type="Pfam" id="PF01408">
    <property type="entry name" value="GFO_IDH_MocA"/>
    <property type="match status" value="1"/>
</dbReference>
<name>A0ABT1EKV2_9FIRM</name>
<dbReference type="SUPFAM" id="SSF55347">
    <property type="entry name" value="Glyceraldehyde-3-phosphate dehydrogenase-like, C-terminal domain"/>
    <property type="match status" value="1"/>
</dbReference>
<proteinExistence type="predicted"/>
<comment type="caution">
    <text evidence="3">The sequence shown here is derived from an EMBL/GenBank/DDBJ whole genome shotgun (WGS) entry which is preliminary data.</text>
</comment>
<dbReference type="InterPro" id="IPR036291">
    <property type="entry name" value="NAD(P)-bd_dom_sf"/>
</dbReference>
<dbReference type="Pfam" id="PF22725">
    <property type="entry name" value="GFO_IDH_MocA_C3"/>
    <property type="match status" value="1"/>
</dbReference>
<dbReference type="Gene3D" id="3.40.50.720">
    <property type="entry name" value="NAD(P)-binding Rossmann-like Domain"/>
    <property type="match status" value="1"/>
</dbReference>
<evidence type="ECO:0000259" key="2">
    <source>
        <dbReference type="Pfam" id="PF22725"/>
    </source>
</evidence>
<dbReference type="RefSeq" id="WP_262070214.1">
    <property type="nucleotide sequence ID" value="NZ_JAMXOC010000029.1"/>
</dbReference>
<dbReference type="Proteomes" id="UP001523565">
    <property type="component" value="Unassembled WGS sequence"/>
</dbReference>
<sequence length="336" mass="36857">MKQVKFAIIGTSVITKYFLEVASSVPEFTLTAVYSRDLQKAKDFGASYGATVFYDSLEALAADQEIDAVYIASPNSCHAAQTIQLMKAGKHVLCEKPIASNAAEVKEMQKVAKENGVVLLEAMRSVHDPAFLEIKEHLKKLGTLRYASLQFCQYSSKYDAFKAGADCNIFNPIYSAGALMDIGIYCIEAMLALFGEPLLVTGMGTFLRGGIDGAGAILAKYEEMIVELTYSKITGSQLPSQIQGEKGVMYISKIAEPNEVRIVYNDGAEEVIDLPVCKNNMVYELETFIKAVKGQKDADEFAQLSRGAIRITDEVRRQIGLTFPADQKIGENAYED</sequence>
<evidence type="ECO:0000313" key="3">
    <source>
        <dbReference type="EMBL" id="MCP1111338.1"/>
    </source>
</evidence>
<dbReference type="SUPFAM" id="SSF51735">
    <property type="entry name" value="NAD(P)-binding Rossmann-fold domains"/>
    <property type="match status" value="1"/>
</dbReference>
<accession>A0ABT1EKV2</accession>
<dbReference type="InterPro" id="IPR055170">
    <property type="entry name" value="GFO_IDH_MocA-like_dom"/>
</dbReference>
<dbReference type="InterPro" id="IPR000683">
    <property type="entry name" value="Gfo/Idh/MocA-like_OxRdtase_N"/>
</dbReference>
<gene>
    <name evidence="3" type="ORF">NK118_13870</name>
</gene>
<keyword evidence="4" id="KW-1185">Reference proteome</keyword>
<dbReference type="PANTHER" id="PTHR43054">
    <property type="match status" value="1"/>
</dbReference>
<feature type="domain" description="GFO/IDH/MocA-like oxidoreductase" evidence="2">
    <location>
        <begin position="140"/>
        <end position="248"/>
    </location>
</feature>
<evidence type="ECO:0000259" key="1">
    <source>
        <dbReference type="Pfam" id="PF01408"/>
    </source>
</evidence>
<reference evidence="3 4" key="1">
    <citation type="journal article" date="2022" name="Genome Biol. Evol.">
        <title>Host diet, physiology and behaviors set the stage for Lachnospiraceae cladogenesis.</title>
        <authorList>
            <person name="Vera-Ponce De Leon A."/>
            <person name="Schneider M."/>
            <person name="Jahnes B.C."/>
            <person name="Sadowski V."/>
            <person name="Camuy-Velez L.A."/>
            <person name="Duan J."/>
            <person name="Sabree Z.L."/>
        </authorList>
    </citation>
    <scope>NUCLEOTIDE SEQUENCE [LARGE SCALE GENOMIC DNA]</scope>
    <source>
        <strain evidence="3 4">PAL227</strain>
    </source>
</reference>
<evidence type="ECO:0000313" key="4">
    <source>
        <dbReference type="Proteomes" id="UP001523565"/>
    </source>
</evidence>
<dbReference type="Gene3D" id="3.30.360.10">
    <property type="entry name" value="Dihydrodipicolinate Reductase, domain 2"/>
    <property type="match status" value="1"/>
</dbReference>